<dbReference type="PIRSF" id="PIRSF026509">
    <property type="entry name" value="UCP026509"/>
    <property type="match status" value="1"/>
</dbReference>
<dbReference type="eggNOG" id="COG2862">
    <property type="taxonomic scope" value="Bacteria"/>
</dbReference>
<dbReference type="PANTHER" id="PTHR31721:SF4">
    <property type="entry name" value="OS06G0710300 PROTEIN"/>
    <property type="match status" value="1"/>
</dbReference>
<keyword evidence="3" id="KW-1185">Reference proteome</keyword>
<keyword evidence="1" id="KW-1133">Transmembrane helix</keyword>
<keyword evidence="1" id="KW-0472">Membrane</keyword>
<protein>
    <recommendedName>
        <fullName evidence="4">YqhA family protein</fullName>
    </recommendedName>
</protein>
<dbReference type="AlphaFoldDB" id="Q3B2Q4"/>
<accession>Q3B2Q4</accession>
<dbReference type="Pfam" id="PF03350">
    <property type="entry name" value="UPF0114"/>
    <property type="match status" value="1"/>
</dbReference>
<evidence type="ECO:0000313" key="3">
    <source>
        <dbReference type="Proteomes" id="UP000002709"/>
    </source>
</evidence>
<dbReference type="STRING" id="319225.Plut_1520"/>
<feature type="transmembrane region" description="Helical" evidence="1">
    <location>
        <begin position="122"/>
        <end position="142"/>
    </location>
</feature>
<dbReference type="Proteomes" id="UP000002709">
    <property type="component" value="Chromosome"/>
</dbReference>
<evidence type="ECO:0000313" key="2">
    <source>
        <dbReference type="EMBL" id="ABB24377.1"/>
    </source>
</evidence>
<evidence type="ECO:0000256" key="1">
    <source>
        <dbReference type="SAM" id="Phobius"/>
    </source>
</evidence>
<dbReference type="InterPro" id="IPR005134">
    <property type="entry name" value="UPF0114"/>
</dbReference>
<keyword evidence="1" id="KW-0812">Transmembrane</keyword>
<dbReference type="HOGENOM" id="CLU_066743_2_1_10"/>
<feature type="transmembrane region" description="Helical" evidence="1">
    <location>
        <begin position="82"/>
        <end position="101"/>
    </location>
</feature>
<dbReference type="EMBL" id="CP000096">
    <property type="protein sequence ID" value="ABB24377.1"/>
    <property type="molecule type" value="Genomic_DNA"/>
</dbReference>
<dbReference type="PANTHER" id="PTHR31721">
    <property type="entry name" value="OS06G0710300 PROTEIN"/>
    <property type="match status" value="1"/>
</dbReference>
<name>Q3B2Q4_CHLL3</name>
<dbReference type="KEGG" id="plt:Plut_1520"/>
<feature type="transmembrane region" description="Helical" evidence="1">
    <location>
        <begin position="148"/>
        <end position="165"/>
    </location>
</feature>
<proteinExistence type="predicted"/>
<evidence type="ECO:0008006" key="4">
    <source>
        <dbReference type="Google" id="ProtNLM"/>
    </source>
</evidence>
<gene>
    <name evidence="2" type="ordered locus">Plut_1520</name>
</gene>
<sequence>MYFHRNNNGELPPNDPAMHPILSATRYLVLIAVASLFAGTITILVYGTLSVGSLILDALSSGTISPKGGKNLVLGFIENADLFLVATALYIMALGLYELFIDDTVPMPEWLQIHTLDDLKDKLVGVIVVVMAVLFLGHAVTWHGESTILYLGGAIGAVIASLALFNGQKKKKDPKP</sequence>
<reference evidence="3" key="1">
    <citation type="submission" date="2005-08" db="EMBL/GenBank/DDBJ databases">
        <title>Complete sequence of Pelodictyon luteolum DSM 273.</title>
        <authorList>
            <consortium name="US DOE Joint Genome Institute"/>
            <person name="Copeland A."/>
            <person name="Lucas S."/>
            <person name="Lapidus A."/>
            <person name="Barry K."/>
            <person name="Detter J.C."/>
            <person name="Glavina T."/>
            <person name="Hammon N."/>
            <person name="Israni S."/>
            <person name="Pitluck S."/>
            <person name="Bryant D."/>
            <person name="Schmutz J."/>
            <person name="Larimer F."/>
            <person name="Land M."/>
            <person name="Kyrpides N."/>
            <person name="Ivanova N."/>
            <person name="Richardson P."/>
        </authorList>
    </citation>
    <scope>NUCLEOTIDE SEQUENCE [LARGE SCALE GENOMIC DNA]</scope>
    <source>
        <strain evidence="3">DSM 273 / BCRC 81028 / 2530</strain>
    </source>
</reference>
<feature type="transmembrane region" description="Helical" evidence="1">
    <location>
        <begin position="27"/>
        <end position="49"/>
    </location>
</feature>
<organism evidence="2 3">
    <name type="scientific">Chlorobium luteolum (strain DSM 273 / BCRC 81028 / 2530)</name>
    <name type="common">Pelodictyon luteolum</name>
    <dbReference type="NCBI Taxonomy" id="319225"/>
    <lineage>
        <taxon>Bacteria</taxon>
        <taxon>Pseudomonadati</taxon>
        <taxon>Chlorobiota</taxon>
        <taxon>Chlorobiia</taxon>
        <taxon>Chlorobiales</taxon>
        <taxon>Chlorobiaceae</taxon>
        <taxon>Chlorobium/Pelodictyon group</taxon>
        <taxon>Pelodictyon</taxon>
    </lineage>
</organism>